<dbReference type="Proteomes" id="UP001207408">
    <property type="component" value="Unassembled WGS sequence"/>
</dbReference>
<reference evidence="2" key="1">
    <citation type="submission" date="2022-10" db="EMBL/GenBank/DDBJ databases">
        <authorList>
            <person name="Yu W.X."/>
        </authorList>
    </citation>
    <scope>NUCLEOTIDE SEQUENCE</scope>
    <source>
        <strain evidence="2">D04</strain>
    </source>
</reference>
<keyword evidence="1" id="KW-0732">Signal</keyword>
<feature type="signal peptide" evidence="1">
    <location>
        <begin position="1"/>
        <end position="18"/>
    </location>
</feature>
<dbReference type="EMBL" id="JAPDPI010000096">
    <property type="protein sequence ID" value="MCW3808098.1"/>
    <property type="molecule type" value="Genomic_DNA"/>
</dbReference>
<evidence type="ECO:0000313" key="2">
    <source>
        <dbReference type="EMBL" id="MCW3808098.1"/>
    </source>
</evidence>
<feature type="chain" id="PRO_5041914494" description="Lipoprotein" evidence="1">
    <location>
        <begin position="19"/>
        <end position="343"/>
    </location>
</feature>
<evidence type="ECO:0000313" key="3">
    <source>
        <dbReference type="Proteomes" id="UP001207408"/>
    </source>
</evidence>
<evidence type="ECO:0008006" key="4">
    <source>
        <dbReference type="Google" id="ProtNLM"/>
    </source>
</evidence>
<keyword evidence="3" id="KW-1185">Reference proteome</keyword>
<name>A0AAE3MHJ0_9BACT</name>
<proteinExistence type="predicted"/>
<dbReference type="PROSITE" id="PS51257">
    <property type="entry name" value="PROKAR_LIPOPROTEIN"/>
    <property type="match status" value="1"/>
</dbReference>
<dbReference type="RefSeq" id="WP_301202654.1">
    <property type="nucleotide sequence ID" value="NZ_JAPDPI010000096.1"/>
</dbReference>
<dbReference type="AlphaFoldDB" id="A0AAE3MHJ0"/>
<comment type="caution">
    <text evidence="2">The sequence shown here is derived from an EMBL/GenBank/DDBJ whole genome shotgun (WGS) entry which is preliminary data.</text>
</comment>
<gene>
    <name evidence="2" type="ORF">OM074_20925</name>
</gene>
<protein>
    <recommendedName>
        <fullName evidence="4">Lipoprotein</fullName>
    </recommendedName>
</protein>
<evidence type="ECO:0000256" key="1">
    <source>
        <dbReference type="SAM" id="SignalP"/>
    </source>
</evidence>
<accession>A0AAE3MHJ0</accession>
<organism evidence="2 3">
    <name type="scientific">Plebeiibacterium marinum</name>
    <dbReference type="NCBI Taxonomy" id="2992111"/>
    <lineage>
        <taxon>Bacteria</taxon>
        <taxon>Pseudomonadati</taxon>
        <taxon>Bacteroidota</taxon>
        <taxon>Bacteroidia</taxon>
        <taxon>Marinilabiliales</taxon>
        <taxon>Marinilabiliaceae</taxon>
        <taxon>Plebeiibacterium</taxon>
    </lineage>
</organism>
<sequence length="343" mass="40149">MKFLISILLLFIILTSCSNEEVLENSIWVNTHCLDNECPIVLNFINDKALEFSYLTDSTVKYNYKINDNILYLDKKGIIENKYKISRSFQDLVLASEQDTLRLKVLKPTNYTAKIKLDNILGSTNYHWNCTGLSKKDMSIHIQFMETGKCIVEYDSDNLDTSIYELKKWSIISKDLNGSTYCFLNIQSHESISFLLTDVLNDKITGVYLSGSQFNDEVCLLKEENENHEDLSGKWSIINKKSLEREKYFYKIPDVIYFSSFSTLNMEEDVYKFEYEDLPRQGDNFRFGNYVRVFSGRLVILDYLINDDYGDFIQILEDGNDKISLGLFMERSNCPLFIQYERY</sequence>